<evidence type="ECO:0000256" key="2">
    <source>
        <dbReference type="ARBA" id="ARBA00023012"/>
    </source>
</evidence>
<feature type="modified residue" description="4-aspartylphosphate" evidence="6">
    <location>
        <position position="56"/>
    </location>
</feature>
<dbReference type="InterPro" id="IPR001867">
    <property type="entry name" value="OmpR/PhoB-type_DNA-bd"/>
</dbReference>
<feature type="DNA-binding region" description="OmpR/PhoB-type" evidence="7">
    <location>
        <begin position="133"/>
        <end position="229"/>
    </location>
</feature>
<dbReference type="SUPFAM" id="SSF46894">
    <property type="entry name" value="C-terminal effector domain of the bipartite response regulators"/>
    <property type="match status" value="1"/>
</dbReference>
<organism evidence="10 11">
    <name type="scientific">Azospirillum oleiclasticum</name>
    <dbReference type="NCBI Taxonomy" id="2735135"/>
    <lineage>
        <taxon>Bacteria</taxon>
        <taxon>Pseudomonadati</taxon>
        <taxon>Pseudomonadota</taxon>
        <taxon>Alphaproteobacteria</taxon>
        <taxon>Rhodospirillales</taxon>
        <taxon>Azospirillaceae</taxon>
        <taxon>Azospirillum</taxon>
    </lineage>
</organism>
<dbReference type="SUPFAM" id="SSF52172">
    <property type="entry name" value="CheY-like"/>
    <property type="match status" value="1"/>
</dbReference>
<proteinExistence type="predicted"/>
<dbReference type="PANTHER" id="PTHR48111">
    <property type="entry name" value="REGULATOR OF RPOS"/>
    <property type="match status" value="1"/>
</dbReference>
<protein>
    <submittedName>
        <fullName evidence="10">Response regulator transcription factor</fullName>
    </submittedName>
</protein>
<dbReference type="Gene3D" id="1.10.10.10">
    <property type="entry name" value="Winged helix-like DNA-binding domain superfamily/Winged helix DNA-binding domain"/>
    <property type="match status" value="1"/>
</dbReference>
<feature type="domain" description="OmpR/PhoB-type" evidence="9">
    <location>
        <begin position="133"/>
        <end position="229"/>
    </location>
</feature>
<evidence type="ECO:0000256" key="5">
    <source>
        <dbReference type="ARBA" id="ARBA00023163"/>
    </source>
</evidence>
<keyword evidence="3" id="KW-0805">Transcription regulation</keyword>
<dbReference type="InterPro" id="IPR011006">
    <property type="entry name" value="CheY-like_superfamily"/>
</dbReference>
<dbReference type="Gene3D" id="6.10.250.690">
    <property type="match status" value="1"/>
</dbReference>
<dbReference type="InterPro" id="IPR036388">
    <property type="entry name" value="WH-like_DNA-bd_sf"/>
</dbReference>
<dbReference type="CDD" id="cd00383">
    <property type="entry name" value="trans_reg_C"/>
    <property type="match status" value="1"/>
</dbReference>
<dbReference type="InterPro" id="IPR039420">
    <property type="entry name" value="WalR-like"/>
</dbReference>
<keyword evidence="2" id="KW-0902">Two-component regulatory system</keyword>
<evidence type="ECO:0000256" key="4">
    <source>
        <dbReference type="ARBA" id="ARBA00023125"/>
    </source>
</evidence>
<accession>A0ABX2T407</accession>
<comment type="caution">
    <text evidence="10">The sequence shown here is derived from an EMBL/GenBank/DDBJ whole genome shotgun (WGS) entry which is preliminary data.</text>
</comment>
<dbReference type="PROSITE" id="PS51755">
    <property type="entry name" value="OMPR_PHOB"/>
    <property type="match status" value="1"/>
</dbReference>
<dbReference type="SMART" id="SM00862">
    <property type="entry name" value="Trans_reg_C"/>
    <property type="match status" value="1"/>
</dbReference>
<gene>
    <name evidence="10" type="ORF">HND93_04115</name>
</gene>
<evidence type="ECO:0000313" key="10">
    <source>
        <dbReference type="EMBL" id="NYZ18886.1"/>
    </source>
</evidence>
<dbReference type="PROSITE" id="PS50110">
    <property type="entry name" value="RESPONSE_REGULATORY"/>
    <property type="match status" value="1"/>
</dbReference>
<dbReference type="RefSeq" id="WP_180280587.1">
    <property type="nucleotide sequence ID" value="NZ_JABFDB010000001.1"/>
</dbReference>
<dbReference type="SMART" id="SM00448">
    <property type="entry name" value="REC"/>
    <property type="match status" value="1"/>
</dbReference>
<keyword evidence="1 6" id="KW-0597">Phosphoprotein</keyword>
<keyword evidence="5" id="KW-0804">Transcription</keyword>
<keyword evidence="11" id="KW-1185">Reference proteome</keyword>
<dbReference type="PANTHER" id="PTHR48111:SF4">
    <property type="entry name" value="DNA-BINDING DUAL TRANSCRIPTIONAL REGULATOR OMPR"/>
    <property type="match status" value="1"/>
</dbReference>
<dbReference type="Pfam" id="PF00486">
    <property type="entry name" value="Trans_reg_C"/>
    <property type="match status" value="1"/>
</dbReference>
<dbReference type="Gene3D" id="3.40.50.2300">
    <property type="match status" value="1"/>
</dbReference>
<keyword evidence="4 7" id="KW-0238">DNA-binding</keyword>
<feature type="domain" description="Response regulatory" evidence="8">
    <location>
        <begin position="7"/>
        <end position="120"/>
    </location>
</feature>
<evidence type="ECO:0000256" key="1">
    <source>
        <dbReference type="ARBA" id="ARBA00022553"/>
    </source>
</evidence>
<evidence type="ECO:0000256" key="3">
    <source>
        <dbReference type="ARBA" id="ARBA00023015"/>
    </source>
</evidence>
<dbReference type="EMBL" id="JABFDB010000001">
    <property type="protein sequence ID" value="NYZ18886.1"/>
    <property type="molecule type" value="Genomic_DNA"/>
</dbReference>
<reference evidence="10 11" key="1">
    <citation type="submission" date="2020-05" db="EMBL/GenBank/DDBJ databases">
        <title>Azospirillum oleiclasticum sp. nov, a nitrogen-fixing and heavy crude oil-emulsifying bacterium isolated from the crude oil of Yumen Oilfield.</title>
        <authorList>
            <person name="Wu D."/>
            <person name="Cai M."/>
            <person name="Zhang X."/>
        </authorList>
    </citation>
    <scope>NUCLEOTIDE SEQUENCE [LARGE SCALE GENOMIC DNA]</scope>
    <source>
        <strain evidence="10 11">ROY-1-1-2</strain>
    </source>
</reference>
<evidence type="ECO:0000259" key="8">
    <source>
        <dbReference type="PROSITE" id="PS50110"/>
    </source>
</evidence>
<evidence type="ECO:0000256" key="6">
    <source>
        <dbReference type="PROSITE-ProRule" id="PRU00169"/>
    </source>
</evidence>
<dbReference type="InterPro" id="IPR001789">
    <property type="entry name" value="Sig_transdc_resp-reg_receiver"/>
</dbReference>
<dbReference type="InterPro" id="IPR016032">
    <property type="entry name" value="Sig_transdc_resp-reg_C-effctor"/>
</dbReference>
<name>A0ABX2T407_9PROT</name>
<evidence type="ECO:0000313" key="11">
    <source>
        <dbReference type="Proteomes" id="UP000584642"/>
    </source>
</evidence>
<evidence type="ECO:0000259" key="9">
    <source>
        <dbReference type="PROSITE" id="PS51755"/>
    </source>
</evidence>
<dbReference type="Pfam" id="PF00072">
    <property type="entry name" value="Response_reg"/>
    <property type="match status" value="1"/>
</dbReference>
<evidence type="ECO:0000256" key="7">
    <source>
        <dbReference type="PROSITE-ProRule" id="PRU01091"/>
    </source>
</evidence>
<dbReference type="Proteomes" id="UP000584642">
    <property type="component" value="Unassembled WGS sequence"/>
</dbReference>
<sequence length="231" mass="25660">MTDDQPHILVVDDDTRLRELLRRYLSTNGFLVTTARDAAEARAKLGGLAFDLIVLDIMMPGESGLELTESLRRDSDVPILLLTARGESDDRIAGLEAGADDYLAKPFQPRELVLRMTSILRRQAVRPVEPSTAPPVRLGPLMFHPDRDELRSGDEVVRLTTAEASLLRVLAASPGVTFSREELTERSKVAGNARAVDVQVTRLRRKIEPDPGEPRYLQTVRGEGYVLRPDP</sequence>